<keyword evidence="7" id="KW-0378">Hydrolase</keyword>
<keyword evidence="8 15" id="KW-0347">Helicase</keyword>
<dbReference type="InterPro" id="IPR055206">
    <property type="entry name" value="DEXQc_SUV3"/>
</dbReference>
<evidence type="ECO:0000256" key="10">
    <source>
        <dbReference type="ARBA" id="ARBA00022946"/>
    </source>
</evidence>
<evidence type="ECO:0000256" key="8">
    <source>
        <dbReference type="ARBA" id="ARBA00022806"/>
    </source>
</evidence>
<comment type="cofactor">
    <cofactor evidence="2">
        <name>Mg(2+)</name>
        <dbReference type="ChEBI" id="CHEBI:18420"/>
    </cofactor>
</comment>
<dbReference type="CDD" id="cd17913">
    <property type="entry name" value="DEXQc_Suv3"/>
    <property type="match status" value="1"/>
</dbReference>
<dbReference type="Proteomes" id="UP000239899">
    <property type="component" value="Unassembled WGS sequence"/>
</dbReference>
<dbReference type="InterPro" id="IPR041082">
    <property type="entry name" value="Suv3_C_1"/>
</dbReference>
<comment type="caution">
    <text evidence="15">The sequence shown here is derived from an EMBL/GenBank/DDBJ whole genome shotgun (WGS) entry which is preliminary data.</text>
</comment>
<evidence type="ECO:0000313" key="15">
    <source>
        <dbReference type="EMBL" id="PRW57407.1"/>
    </source>
</evidence>
<dbReference type="Pfam" id="PF12513">
    <property type="entry name" value="SUV3_C"/>
    <property type="match status" value="1"/>
</dbReference>
<keyword evidence="12" id="KW-1135">Mitochondrion nucleoid</keyword>
<comment type="subunit">
    <text evidence="4">Homodimer; in free form. Component of the mitochondrial degradosome (mtEXO) complex which is a heteropentamer containing 2 copies of SUPV3L1 and 3 copies of PNPT1.</text>
</comment>
<sequence>MRRQCRGLSGAAAAVAGGWGSHHAPDIDYTEAITDLGNPAAFYPVARRLERTIIAHLGPTNSGKTHEALQHLRRSESGVYCGPLRLLAWQVHDQLCAGGLPTNLVTGQERRQVAGARHTACTTEMASTSHPVDVAVLDEIQMLGDETRGRAFTRALLGLPAHTLHVCGDPAALPLLERIVAETGDRLEVRRYERLSPLQAARRPLADLSQVQRGDCVVSFSRREVHAVRQQIQSHGRERCCVIYGALPPDARQLQASLFNTPRTGYNVLSASDAVGMGLNLAIRRVVFTSLRKFDGTQERQLTTAEIKQVAGRAGRYGSRFPTGVVTAMNAEDLDILEDALQQPSDELQTAFVFPSLTQLEMLHSQHPREKLPGILRLFAAAAEGSLTHTHYSYAKHEEVVALAQMLRHLPLSLREAWTFAISPTDPDDVPVASALLTFATTYAAQRRVTPASILLPPLVEARSEMELQQLEASHRVLDVWLWLSFRFPDAWEGAEDVAERRAQLAQLIDASIRSMGLPREARRQVAAAAGMPTEEEIAALAAALEHQRRQDEWQQRRGSYRKRRR</sequence>
<keyword evidence="6" id="KW-0547">Nucleotide-binding</keyword>
<dbReference type="Gene3D" id="1.20.272.40">
    <property type="match status" value="1"/>
</dbReference>
<dbReference type="FunFam" id="3.40.50.300:FF:000957">
    <property type="entry name" value="ATP-dependent RNA helicase SUV3L, mitochondrial"/>
    <property type="match status" value="1"/>
</dbReference>
<dbReference type="GO" id="GO:0000965">
    <property type="term" value="P:mitochondrial RNA 3'-end processing"/>
    <property type="evidence" value="ECO:0007669"/>
    <property type="project" value="TreeGrafter"/>
</dbReference>
<evidence type="ECO:0000256" key="7">
    <source>
        <dbReference type="ARBA" id="ARBA00022801"/>
    </source>
</evidence>
<comment type="cofactor">
    <cofactor evidence="1">
        <name>Mn(2+)</name>
        <dbReference type="ChEBI" id="CHEBI:29035"/>
    </cofactor>
</comment>
<dbReference type="InterPro" id="IPR022192">
    <property type="entry name" value="SUV3_C"/>
</dbReference>
<feature type="domain" description="Helicase C-terminal" evidence="14">
    <location>
        <begin position="204"/>
        <end position="361"/>
    </location>
</feature>
<keyword evidence="10" id="KW-0809">Transit peptide</keyword>
<evidence type="ECO:0000256" key="11">
    <source>
        <dbReference type="ARBA" id="ARBA00023128"/>
    </source>
</evidence>
<dbReference type="InterPro" id="IPR027417">
    <property type="entry name" value="P-loop_NTPase"/>
</dbReference>
<dbReference type="SUPFAM" id="SSF52540">
    <property type="entry name" value="P-loop containing nucleoside triphosphate hydrolases"/>
    <property type="match status" value="1"/>
</dbReference>
<dbReference type="GO" id="GO:0003724">
    <property type="term" value="F:RNA helicase activity"/>
    <property type="evidence" value="ECO:0007669"/>
    <property type="project" value="UniProtKB-EC"/>
</dbReference>
<evidence type="ECO:0000256" key="3">
    <source>
        <dbReference type="ARBA" id="ARBA00004436"/>
    </source>
</evidence>
<dbReference type="PROSITE" id="PS51194">
    <property type="entry name" value="HELICASE_CTER"/>
    <property type="match status" value="1"/>
</dbReference>
<dbReference type="EC" id="3.6.4.13" evidence="5"/>
<evidence type="ECO:0000256" key="9">
    <source>
        <dbReference type="ARBA" id="ARBA00022840"/>
    </source>
</evidence>
<dbReference type="InterPro" id="IPR001650">
    <property type="entry name" value="Helicase_C-like"/>
</dbReference>
<reference evidence="15 16" key="1">
    <citation type="journal article" date="2018" name="Plant J.">
        <title>Genome sequences of Chlorella sorokiniana UTEX 1602 and Micractinium conductrix SAG 241.80: implications to maltose excretion by a green alga.</title>
        <authorList>
            <person name="Arriola M.B."/>
            <person name="Velmurugan N."/>
            <person name="Zhang Y."/>
            <person name="Plunkett M.H."/>
            <person name="Hondzo H."/>
            <person name="Barney B.M."/>
        </authorList>
    </citation>
    <scope>NUCLEOTIDE SEQUENCE [LARGE SCALE GENOMIC DNA]</scope>
    <source>
        <strain evidence="16">UTEX 1602</strain>
    </source>
</reference>
<dbReference type="Gene3D" id="3.40.50.300">
    <property type="entry name" value="P-loop containing nucleotide triphosphate hydrolases"/>
    <property type="match status" value="2"/>
</dbReference>
<protein>
    <recommendedName>
        <fullName evidence="5">RNA helicase</fullName>
        <ecNumber evidence="5">3.6.4.13</ecNumber>
    </recommendedName>
</protein>
<proteinExistence type="predicted"/>
<dbReference type="Gene3D" id="1.20.58.1080">
    <property type="match status" value="1"/>
</dbReference>
<dbReference type="STRING" id="3076.A0A2P6TTL5"/>
<evidence type="ECO:0000256" key="13">
    <source>
        <dbReference type="ARBA" id="ARBA00047984"/>
    </source>
</evidence>
<evidence type="ECO:0000256" key="6">
    <source>
        <dbReference type="ARBA" id="ARBA00022741"/>
    </source>
</evidence>
<comment type="catalytic activity">
    <reaction evidence="13">
        <text>ATP + H2O = ADP + phosphate + H(+)</text>
        <dbReference type="Rhea" id="RHEA:13065"/>
        <dbReference type="ChEBI" id="CHEBI:15377"/>
        <dbReference type="ChEBI" id="CHEBI:15378"/>
        <dbReference type="ChEBI" id="CHEBI:30616"/>
        <dbReference type="ChEBI" id="CHEBI:43474"/>
        <dbReference type="ChEBI" id="CHEBI:456216"/>
        <dbReference type="EC" id="3.6.4.13"/>
    </reaction>
</comment>
<dbReference type="InterPro" id="IPR050699">
    <property type="entry name" value="RNA-DNA_Helicase"/>
</dbReference>
<dbReference type="SMART" id="SM00490">
    <property type="entry name" value="HELICc"/>
    <property type="match status" value="1"/>
</dbReference>
<dbReference type="InterPro" id="IPR044774">
    <property type="entry name" value="Suv3_DEXQc"/>
</dbReference>
<dbReference type="OrthoDB" id="6692397at2759"/>
<evidence type="ECO:0000256" key="1">
    <source>
        <dbReference type="ARBA" id="ARBA00001936"/>
    </source>
</evidence>
<evidence type="ECO:0000259" key="14">
    <source>
        <dbReference type="PROSITE" id="PS51194"/>
    </source>
</evidence>
<dbReference type="CDD" id="cd18805">
    <property type="entry name" value="SF2_C_suv3"/>
    <property type="match status" value="1"/>
</dbReference>
<dbReference type="GO" id="GO:0045025">
    <property type="term" value="C:mitochondrial degradosome"/>
    <property type="evidence" value="ECO:0007669"/>
    <property type="project" value="TreeGrafter"/>
</dbReference>
<keyword evidence="11" id="KW-0496">Mitochondrion</keyword>
<dbReference type="Pfam" id="PF22527">
    <property type="entry name" value="DEXQc_Suv3"/>
    <property type="match status" value="1"/>
</dbReference>
<evidence type="ECO:0000256" key="12">
    <source>
        <dbReference type="ARBA" id="ARBA00023271"/>
    </source>
</evidence>
<dbReference type="GO" id="GO:0016787">
    <property type="term" value="F:hydrolase activity"/>
    <property type="evidence" value="ECO:0007669"/>
    <property type="project" value="UniProtKB-KW"/>
</dbReference>
<dbReference type="EMBL" id="LHPG02000007">
    <property type="protein sequence ID" value="PRW57407.1"/>
    <property type="molecule type" value="Genomic_DNA"/>
</dbReference>
<evidence type="ECO:0000313" key="16">
    <source>
        <dbReference type="Proteomes" id="UP000239899"/>
    </source>
</evidence>
<comment type="subcellular location">
    <subcellularLocation>
        <location evidence="3">Mitochondrion matrix</location>
        <location evidence="3">Mitochondrion nucleoid</location>
    </subcellularLocation>
</comment>
<accession>A0A2P6TTL5</accession>
<keyword evidence="16" id="KW-1185">Reference proteome</keyword>
<dbReference type="Pfam" id="PF18147">
    <property type="entry name" value="Suv3_C_1"/>
    <property type="match status" value="1"/>
</dbReference>
<dbReference type="PANTHER" id="PTHR12131:SF1">
    <property type="entry name" value="ATP-DEPENDENT RNA HELICASE SUPV3L1, MITOCHONDRIAL-RELATED"/>
    <property type="match status" value="1"/>
</dbReference>
<dbReference type="GO" id="GO:0042645">
    <property type="term" value="C:mitochondrial nucleoid"/>
    <property type="evidence" value="ECO:0007669"/>
    <property type="project" value="UniProtKB-SubCell"/>
</dbReference>
<name>A0A2P6TTL5_CHLSO</name>
<dbReference type="AlphaFoldDB" id="A0A2P6TTL5"/>
<organism evidence="15 16">
    <name type="scientific">Chlorella sorokiniana</name>
    <name type="common">Freshwater green alga</name>
    <dbReference type="NCBI Taxonomy" id="3076"/>
    <lineage>
        <taxon>Eukaryota</taxon>
        <taxon>Viridiplantae</taxon>
        <taxon>Chlorophyta</taxon>
        <taxon>core chlorophytes</taxon>
        <taxon>Trebouxiophyceae</taxon>
        <taxon>Chlorellales</taxon>
        <taxon>Chlorellaceae</taxon>
        <taxon>Chlorella clade</taxon>
        <taxon>Chlorella</taxon>
    </lineage>
</organism>
<dbReference type="Pfam" id="PF00271">
    <property type="entry name" value="Helicase_C"/>
    <property type="match status" value="1"/>
</dbReference>
<evidence type="ECO:0000256" key="5">
    <source>
        <dbReference type="ARBA" id="ARBA00012552"/>
    </source>
</evidence>
<keyword evidence="9" id="KW-0067">ATP-binding</keyword>
<evidence type="ECO:0000256" key="2">
    <source>
        <dbReference type="ARBA" id="ARBA00001946"/>
    </source>
</evidence>
<dbReference type="PANTHER" id="PTHR12131">
    <property type="entry name" value="ATP-DEPENDENT RNA AND DNA HELICASE"/>
    <property type="match status" value="1"/>
</dbReference>
<gene>
    <name evidence="15" type="ORF">C2E21_4188</name>
</gene>
<dbReference type="GO" id="GO:0005524">
    <property type="term" value="F:ATP binding"/>
    <property type="evidence" value="ECO:0007669"/>
    <property type="project" value="UniProtKB-KW"/>
</dbReference>
<dbReference type="FunFam" id="3.40.50.300:FF:000269">
    <property type="entry name" value="ATP-dependent RNA helicase SUPV3L1, mitochondrial"/>
    <property type="match status" value="1"/>
</dbReference>
<evidence type="ECO:0000256" key="4">
    <source>
        <dbReference type="ARBA" id="ARBA00011661"/>
    </source>
</evidence>